<evidence type="ECO:0000256" key="1">
    <source>
        <dbReference type="ARBA" id="ARBA00007734"/>
    </source>
</evidence>
<comment type="similarity">
    <text evidence="1">Belongs to the transglycosylase Slt family.</text>
</comment>
<dbReference type="EMBL" id="WSLF01000009">
    <property type="protein sequence ID" value="KAE9633209.1"/>
    <property type="molecule type" value="Genomic_DNA"/>
</dbReference>
<dbReference type="AlphaFoldDB" id="A0A7C8LPC5"/>
<dbReference type="GO" id="GO:0000270">
    <property type="term" value="P:peptidoglycan metabolic process"/>
    <property type="evidence" value="ECO:0007669"/>
    <property type="project" value="InterPro"/>
</dbReference>
<reference evidence="3 4" key="1">
    <citation type="submission" date="2019-12" db="EMBL/GenBank/DDBJ databases">
        <title>Defluviitalea raffinosedens, isolated from a biogas fermenter, genome sequencing and characterization.</title>
        <authorList>
            <person name="Rettenmaier R."/>
            <person name="Schneider M."/>
            <person name="Neuhaus K."/>
            <person name="Liebl W."/>
            <person name="Zverlov V."/>
        </authorList>
    </citation>
    <scope>NUCLEOTIDE SEQUENCE [LARGE SCALE GENOMIC DNA]</scope>
    <source>
        <strain evidence="3 4">249c-K6</strain>
    </source>
</reference>
<dbReference type="GO" id="GO:0008933">
    <property type="term" value="F:peptidoglycan lytic transglycosylase activity"/>
    <property type="evidence" value="ECO:0007669"/>
    <property type="project" value="InterPro"/>
</dbReference>
<dbReference type="Proteomes" id="UP000483018">
    <property type="component" value="Unassembled WGS sequence"/>
</dbReference>
<accession>A0A7C8LPC5</accession>
<gene>
    <name evidence="3" type="ORF">GND95_10085</name>
</gene>
<comment type="caution">
    <text evidence="3">The sequence shown here is derived from an EMBL/GenBank/DDBJ whole genome shotgun (WGS) entry which is preliminary data.</text>
</comment>
<sequence length="198" mass="21775">MGYIDPKSMYNEILSTIHSNFTIPIRVPQKNTDNSSSDATANTTSFSEILKGELDEIINSSNGNVSTAEIENAIKEAAEKYNIDENLIKAVIKQESNFNPYALSSAGARGLMQLMPGTAEMLGVENVWDVEANVDAGTRYLRDMLIQFNGNTSLALAAYNAGPGNVEKYNGIPPFSETQNYVPKVLAYKKQYDAFKKE</sequence>
<proteinExistence type="inferred from homology"/>
<name>A0A7C8LPC5_9FIRM</name>
<dbReference type="PANTHER" id="PTHR37423">
    <property type="entry name" value="SOLUBLE LYTIC MUREIN TRANSGLYCOSYLASE-RELATED"/>
    <property type="match status" value="1"/>
</dbReference>
<dbReference type="Pfam" id="PF01464">
    <property type="entry name" value="SLT"/>
    <property type="match status" value="1"/>
</dbReference>
<evidence type="ECO:0000259" key="2">
    <source>
        <dbReference type="Pfam" id="PF01464"/>
    </source>
</evidence>
<evidence type="ECO:0000313" key="4">
    <source>
        <dbReference type="Proteomes" id="UP000483018"/>
    </source>
</evidence>
<dbReference type="GO" id="GO:0016020">
    <property type="term" value="C:membrane"/>
    <property type="evidence" value="ECO:0007669"/>
    <property type="project" value="InterPro"/>
</dbReference>
<dbReference type="OrthoDB" id="9815002at2"/>
<feature type="domain" description="Transglycosylase SLT" evidence="2">
    <location>
        <begin position="73"/>
        <end position="180"/>
    </location>
</feature>
<dbReference type="Gene3D" id="1.10.530.10">
    <property type="match status" value="1"/>
</dbReference>
<dbReference type="InterPro" id="IPR023346">
    <property type="entry name" value="Lysozyme-like_dom_sf"/>
</dbReference>
<dbReference type="PROSITE" id="PS00922">
    <property type="entry name" value="TRANSGLYCOSYLASE"/>
    <property type="match status" value="1"/>
</dbReference>
<dbReference type="InterPro" id="IPR008258">
    <property type="entry name" value="Transglycosylase_SLT_dom_1"/>
</dbReference>
<keyword evidence="4" id="KW-1185">Reference proteome</keyword>
<protein>
    <submittedName>
        <fullName evidence="3">Transglycosylase SLT domain-containing protein</fullName>
    </submittedName>
</protein>
<dbReference type="PANTHER" id="PTHR37423:SF2">
    <property type="entry name" value="MEMBRANE-BOUND LYTIC MUREIN TRANSGLYCOSYLASE C"/>
    <property type="match status" value="1"/>
</dbReference>
<dbReference type="RefSeq" id="WP_158740963.1">
    <property type="nucleotide sequence ID" value="NZ_JAFBEP010000025.1"/>
</dbReference>
<dbReference type="InterPro" id="IPR000189">
    <property type="entry name" value="Transglyc_AS"/>
</dbReference>
<dbReference type="SUPFAM" id="SSF53955">
    <property type="entry name" value="Lysozyme-like"/>
    <property type="match status" value="1"/>
</dbReference>
<evidence type="ECO:0000313" key="3">
    <source>
        <dbReference type="EMBL" id="KAE9633209.1"/>
    </source>
</evidence>
<dbReference type="CDD" id="cd00254">
    <property type="entry name" value="LT-like"/>
    <property type="match status" value="1"/>
</dbReference>
<organism evidence="3 4">
    <name type="scientific">Defluviitalea raffinosedens</name>
    <dbReference type="NCBI Taxonomy" id="1450156"/>
    <lineage>
        <taxon>Bacteria</taxon>
        <taxon>Bacillati</taxon>
        <taxon>Bacillota</taxon>
        <taxon>Clostridia</taxon>
        <taxon>Lachnospirales</taxon>
        <taxon>Defluviitaleaceae</taxon>
        <taxon>Defluviitalea</taxon>
    </lineage>
</organism>